<organism evidence="4 5">
    <name type="scientific">Buttiauxella selenatireducens</name>
    <dbReference type="NCBI Taxonomy" id="3073902"/>
    <lineage>
        <taxon>Bacteria</taxon>
        <taxon>Pseudomonadati</taxon>
        <taxon>Pseudomonadota</taxon>
        <taxon>Gammaproteobacteria</taxon>
        <taxon>Enterobacterales</taxon>
        <taxon>Enterobacteriaceae</taxon>
        <taxon>Buttiauxella</taxon>
    </lineage>
</organism>
<protein>
    <submittedName>
        <fullName evidence="4">Response regulator</fullName>
    </submittedName>
</protein>
<keyword evidence="5" id="KW-1185">Reference proteome</keyword>
<accession>A0ABY9SCB6</accession>
<dbReference type="PANTHER" id="PTHR44591:SF3">
    <property type="entry name" value="RESPONSE REGULATORY DOMAIN-CONTAINING PROTEIN"/>
    <property type="match status" value="1"/>
</dbReference>
<evidence type="ECO:0000313" key="4">
    <source>
        <dbReference type="EMBL" id="WMY75145.1"/>
    </source>
</evidence>
<feature type="domain" description="Response regulatory" evidence="3">
    <location>
        <begin position="2"/>
        <end position="112"/>
    </location>
</feature>
<dbReference type="InterPro" id="IPR001789">
    <property type="entry name" value="Sig_transdc_resp-reg_receiver"/>
</dbReference>
<dbReference type="CDD" id="cd00156">
    <property type="entry name" value="REC"/>
    <property type="match status" value="1"/>
</dbReference>
<proteinExistence type="predicted"/>
<dbReference type="Pfam" id="PF00072">
    <property type="entry name" value="Response_reg"/>
    <property type="match status" value="1"/>
</dbReference>
<dbReference type="SMART" id="SM00448">
    <property type="entry name" value="REC"/>
    <property type="match status" value="1"/>
</dbReference>
<sequence length="135" mass="14848">MRVLLVDDDLFAAELASVFLEMSGYEVIIAESAMTALANIDSDNDIDLVISDFHMPDITGLDLLEMLRANGWSKPFILLSASELTDITVIPDCWVQKDENMAERLVAVVNDILVNEILVNEILANQTLLPANAAE</sequence>
<evidence type="ECO:0000259" key="3">
    <source>
        <dbReference type="PROSITE" id="PS50110"/>
    </source>
</evidence>
<gene>
    <name evidence="4" type="ORF">RHD99_03960</name>
</gene>
<dbReference type="SUPFAM" id="SSF52172">
    <property type="entry name" value="CheY-like"/>
    <property type="match status" value="1"/>
</dbReference>
<dbReference type="PROSITE" id="PS50110">
    <property type="entry name" value="RESPONSE_REGULATORY"/>
    <property type="match status" value="1"/>
</dbReference>
<evidence type="ECO:0000256" key="2">
    <source>
        <dbReference type="PROSITE-ProRule" id="PRU00169"/>
    </source>
</evidence>
<keyword evidence="1 2" id="KW-0597">Phosphoprotein</keyword>
<feature type="modified residue" description="4-aspartylphosphate" evidence="2">
    <location>
        <position position="52"/>
    </location>
</feature>
<dbReference type="PANTHER" id="PTHR44591">
    <property type="entry name" value="STRESS RESPONSE REGULATOR PROTEIN 1"/>
    <property type="match status" value="1"/>
</dbReference>
<evidence type="ECO:0000256" key="1">
    <source>
        <dbReference type="ARBA" id="ARBA00022553"/>
    </source>
</evidence>
<dbReference type="Gene3D" id="3.40.50.2300">
    <property type="match status" value="1"/>
</dbReference>
<evidence type="ECO:0000313" key="5">
    <source>
        <dbReference type="Proteomes" id="UP001246690"/>
    </source>
</evidence>
<dbReference type="InterPro" id="IPR011006">
    <property type="entry name" value="CheY-like_superfamily"/>
</dbReference>
<dbReference type="RefSeq" id="WP_309877534.1">
    <property type="nucleotide sequence ID" value="NZ_CP133838.1"/>
</dbReference>
<name>A0ABY9SCB6_9ENTR</name>
<dbReference type="Proteomes" id="UP001246690">
    <property type="component" value="Chromosome"/>
</dbReference>
<reference evidence="4 5" key="1">
    <citation type="submission" date="2023-09" db="EMBL/GenBank/DDBJ databases">
        <title>Buttiauxella selenatireducens sp. nov., isolated from the rhizosphere of Cardamine hupingshanesis.</title>
        <authorList>
            <person name="Zhang S."/>
            <person name="Xu Z."/>
            <person name="Wang H."/>
            <person name="Guo Y."/>
        </authorList>
    </citation>
    <scope>NUCLEOTIDE SEQUENCE [LARGE SCALE GENOMIC DNA]</scope>
    <source>
        <strain evidence="4 5">R73</strain>
    </source>
</reference>
<dbReference type="EMBL" id="CP133838">
    <property type="protein sequence ID" value="WMY75145.1"/>
    <property type="molecule type" value="Genomic_DNA"/>
</dbReference>
<dbReference type="InterPro" id="IPR050595">
    <property type="entry name" value="Bact_response_regulator"/>
</dbReference>